<dbReference type="STRING" id="928856.SAMN04488049_104205"/>
<dbReference type="Proteomes" id="UP000052022">
    <property type="component" value="Unassembled WGS sequence"/>
</dbReference>
<keyword evidence="2" id="KW-1133">Transmembrane helix</keyword>
<evidence type="ECO:0000313" key="4">
    <source>
        <dbReference type="Proteomes" id="UP000052022"/>
    </source>
</evidence>
<sequence>MYFNVIFGDLLAAILAPIIEAIAALFLGIFSFLAELLAPLFAALFAPVLELLFLIYATIALVFGQLVWGLIGLLGLTHRARGLSQLFYTMSALCLFYVVLGAGSFLVLHYQDQLAHFYSVQSIGIALFATLACFALGSALSEQPGTHKAKQETSQQTAEAAVSRPIQSPRQTGRAAFGKWGLVVLVIFLGCGTLLLFTRPAPEPTLRICTPTETAKILATRMLNRDAPRAEREAAHCQLL</sequence>
<evidence type="ECO:0000256" key="2">
    <source>
        <dbReference type="SAM" id="Phobius"/>
    </source>
</evidence>
<protein>
    <submittedName>
        <fullName evidence="3">Uncharacterized protein</fullName>
    </submittedName>
</protein>
<keyword evidence="2" id="KW-0472">Membrane</keyword>
<dbReference type="OrthoDB" id="9829895at2"/>
<feature type="region of interest" description="Disordered" evidence="1">
    <location>
        <begin position="146"/>
        <end position="165"/>
    </location>
</feature>
<reference evidence="3 4" key="1">
    <citation type="submission" date="2015-09" db="EMBL/GenBank/DDBJ databases">
        <authorList>
            <consortium name="Swine Surveillance"/>
        </authorList>
    </citation>
    <scope>NUCLEOTIDE SEQUENCE [LARGE SCALE GENOMIC DNA]</scope>
    <source>
        <strain evidence="3 4">CECT 7557</strain>
    </source>
</reference>
<feature type="transmembrane region" description="Helical" evidence="2">
    <location>
        <begin position="177"/>
        <end position="197"/>
    </location>
</feature>
<feature type="transmembrane region" description="Helical" evidence="2">
    <location>
        <begin position="12"/>
        <end position="33"/>
    </location>
</feature>
<proteinExistence type="predicted"/>
<keyword evidence="4" id="KW-1185">Reference proteome</keyword>
<evidence type="ECO:0000256" key="1">
    <source>
        <dbReference type="SAM" id="MobiDB-lite"/>
    </source>
</evidence>
<dbReference type="AlphaFoldDB" id="A0A0P1GWD1"/>
<dbReference type="EMBL" id="CYSD01000039">
    <property type="protein sequence ID" value="CUH80488.1"/>
    <property type="molecule type" value="Genomic_DNA"/>
</dbReference>
<name>A0A0P1GWD1_9RHOB</name>
<dbReference type="RefSeq" id="WP_058290941.1">
    <property type="nucleotide sequence ID" value="NZ_CYSD01000039.1"/>
</dbReference>
<evidence type="ECO:0000313" key="3">
    <source>
        <dbReference type="EMBL" id="CUH80488.1"/>
    </source>
</evidence>
<organism evidence="3 4">
    <name type="scientific">Tritonibacter multivorans</name>
    <dbReference type="NCBI Taxonomy" id="928856"/>
    <lineage>
        <taxon>Bacteria</taxon>
        <taxon>Pseudomonadati</taxon>
        <taxon>Pseudomonadota</taxon>
        <taxon>Alphaproteobacteria</taxon>
        <taxon>Rhodobacterales</taxon>
        <taxon>Paracoccaceae</taxon>
        <taxon>Tritonibacter</taxon>
    </lineage>
</organism>
<keyword evidence="2" id="KW-0812">Transmembrane</keyword>
<gene>
    <name evidence="3" type="ORF">TRM7557_02922</name>
</gene>
<feature type="transmembrane region" description="Helical" evidence="2">
    <location>
        <begin position="86"/>
        <end position="108"/>
    </location>
</feature>
<feature type="transmembrane region" description="Helical" evidence="2">
    <location>
        <begin position="53"/>
        <end position="74"/>
    </location>
</feature>
<feature type="transmembrane region" description="Helical" evidence="2">
    <location>
        <begin position="120"/>
        <end position="140"/>
    </location>
</feature>
<accession>A0A0P1GWD1</accession>